<dbReference type="Gene3D" id="3.40.50.720">
    <property type="entry name" value="NAD(P)-binding Rossmann-like Domain"/>
    <property type="match status" value="1"/>
</dbReference>
<proteinExistence type="inferred from homology"/>
<dbReference type="SUPFAM" id="SSF51735">
    <property type="entry name" value="NAD(P)-binding Rossmann-fold domains"/>
    <property type="match status" value="1"/>
</dbReference>
<dbReference type="InterPro" id="IPR002347">
    <property type="entry name" value="SDR_fam"/>
</dbReference>
<evidence type="ECO:0000256" key="1">
    <source>
        <dbReference type="ARBA" id="ARBA00006484"/>
    </source>
</evidence>
<dbReference type="InterPro" id="IPR036291">
    <property type="entry name" value="NAD(P)-bd_dom_sf"/>
</dbReference>
<dbReference type="Pfam" id="PF00106">
    <property type="entry name" value="adh_short"/>
    <property type="match status" value="1"/>
</dbReference>
<name>A0A9N9BJW2_9GLOM</name>
<dbReference type="OrthoDB" id="5296at2759"/>
<evidence type="ECO:0000313" key="3">
    <source>
        <dbReference type="Proteomes" id="UP000789572"/>
    </source>
</evidence>
<dbReference type="PANTHER" id="PTHR43544:SF12">
    <property type="entry name" value="NAD(P)-BINDING ROSSMANN-FOLD SUPERFAMILY PROTEIN"/>
    <property type="match status" value="1"/>
</dbReference>
<accession>A0A9N9BJW2</accession>
<dbReference type="InterPro" id="IPR051468">
    <property type="entry name" value="Fungal_SecMetab_SDRs"/>
</dbReference>
<organism evidence="2 3">
    <name type="scientific">Paraglomus occultum</name>
    <dbReference type="NCBI Taxonomy" id="144539"/>
    <lineage>
        <taxon>Eukaryota</taxon>
        <taxon>Fungi</taxon>
        <taxon>Fungi incertae sedis</taxon>
        <taxon>Mucoromycota</taxon>
        <taxon>Glomeromycotina</taxon>
        <taxon>Glomeromycetes</taxon>
        <taxon>Paraglomerales</taxon>
        <taxon>Paraglomeraceae</taxon>
        <taxon>Paraglomus</taxon>
    </lineage>
</organism>
<dbReference type="PRINTS" id="PR00081">
    <property type="entry name" value="GDHRDH"/>
</dbReference>
<dbReference type="GO" id="GO:0016491">
    <property type="term" value="F:oxidoreductase activity"/>
    <property type="evidence" value="ECO:0007669"/>
    <property type="project" value="TreeGrafter"/>
</dbReference>
<dbReference type="Proteomes" id="UP000789572">
    <property type="component" value="Unassembled WGS sequence"/>
</dbReference>
<dbReference type="CDD" id="cd05325">
    <property type="entry name" value="carb_red_sniffer_like_SDR_c"/>
    <property type="match status" value="1"/>
</dbReference>
<sequence length="265" mass="29511">MSTVLVQGASRGIGQALVRTLLLRTPYDVIATCRDPETSQSQITSTLDSSLLRRLFVYKLDVTKENTIISCSEQVKKNHGEKPLRLLINSAGILHMDESLDQINVDLMAENFQTNATGSLLVCKHFVKLLDMDLEAHREEQNEVGDAMDLLPKFAIVANLSVKTSSITDGLLGGWYSYRTSKAALNQLTRTLSIEFTHRKQNAISVALYPGIVDTDLSRQYLKNKPIDNVFTPDQSAGYLVNVIKNLKLDDSGFLLTWDGEKTTF</sequence>
<comment type="caution">
    <text evidence="2">The sequence shown here is derived from an EMBL/GenBank/DDBJ whole genome shotgun (WGS) entry which is preliminary data.</text>
</comment>
<comment type="similarity">
    <text evidence="1">Belongs to the short-chain dehydrogenases/reductases (SDR) family.</text>
</comment>
<dbReference type="GO" id="GO:0005737">
    <property type="term" value="C:cytoplasm"/>
    <property type="evidence" value="ECO:0007669"/>
    <property type="project" value="TreeGrafter"/>
</dbReference>
<evidence type="ECO:0000313" key="2">
    <source>
        <dbReference type="EMBL" id="CAG8566485.1"/>
    </source>
</evidence>
<keyword evidence="3" id="KW-1185">Reference proteome</keyword>
<gene>
    <name evidence="2" type="ORF">POCULU_LOCUS5775</name>
</gene>
<dbReference type="PANTHER" id="PTHR43544">
    <property type="entry name" value="SHORT-CHAIN DEHYDROGENASE/REDUCTASE"/>
    <property type="match status" value="1"/>
</dbReference>
<dbReference type="EMBL" id="CAJVPJ010000937">
    <property type="protein sequence ID" value="CAG8566485.1"/>
    <property type="molecule type" value="Genomic_DNA"/>
</dbReference>
<dbReference type="AlphaFoldDB" id="A0A9N9BJW2"/>
<reference evidence="2" key="1">
    <citation type="submission" date="2021-06" db="EMBL/GenBank/DDBJ databases">
        <authorList>
            <person name="Kallberg Y."/>
            <person name="Tangrot J."/>
            <person name="Rosling A."/>
        </authorList>
    </citation>
    <scope>NUCLEOTIDE SEQUENCE</scope>
    <source>
        <strain evidence="2">IA702</strain>
    </source>
</reference>
<protein>
    <submittedName>
        <fullName evidence="2">9122_t:CDS:1</fullName>
    </submittedName>
</protein>